<organism evidence="4 5">
    <name type="scientific">Gigaspora margarita</name>
    <dbReference type="NCBI Taxonomy" id="4874"/>
    <lineage>
        <taxon>Eukaryota</taxon>
        <taxon>Fungi</taxon>
        <taxon>Fungi incertae sedis</taxon>
        <taxon>Mucoromycota</taxon>
        <taxon>Glomeromycotina</taxon>
        <taxon>Glomeromycetes</taxon>
        <taxon>Diversisporales</taxon>
        <taxon>Gigasporaceae</taxon>
        <taxon>Gigaspora</taxon>
    </lineage>
</organism>
<dbReference type="AlphaFoldDB" id="A0A8H3X972"/>
<dbReference type="OrthoDB" id="406505at2759"/>
<dbReference type="Pfam" id="PF03330">
    <property type="entry name" value="DPBB_1"/>
    <property type="match status" value="1"/>
</dbReference>
<dbReference type="SUPFAM" id="SSF50685">
    <property type="entry name" value="Barwin-like endoglucanases"/>
    <property type="match status" value="1"/>
</dbReference>
<sequence>MCSIIKHLYLHLLFLITFSFSISESDSNLINSFIFKRGTYSGDGTFYAVGLGACGIVNDNNQMVAALPAQQFDYLTRTKACGSTAVVVRGGKRVTVKIIDRCAGCQLGDIDLSPAAFKKIAHPREGRVHVMYTLNLHTEKHNRWNKWG</sequence>
<dbReference type="InterPro" id="IPR036908">
    <property type="entry name" value="RlpA-like_sf"/>
</dbReference>
<dbReference type="PANTHER" id="PTHR31836:SF28">
    <property type="entry name" value="SRCR DOMAIN-CONTAINING PROTEIN-RELATED"/>
    <property type="match status" value="1"/>
</dbReference>
<feature type="domain" description="RlpA-like protein double-psi beta-barrel" evidence="3">
    <location>
        <begin position="42"/>
        <end position="132"/>
    </location>
</feature>
<comment type="caution">
    <text evidence="4">The sequence shown here is derived from an EMBL/GenBank/DDBJ whole genome shotgun (WGS) entry which is preliminary data.</text>
</comment>
<feature type="chain" id="PRO_5034592685" evidence="2">
    <location>
        <begin position="26"/>
        <end position="148"/>
    </location>
</feature>
<gene>
    <name evidence="4" type="ORF">F8M41_005180</name>
</gene>
<dbReference type="InterPro" id="IPR009009">
    <property type="entry name" value="RlpA-like_DPBB"/>
</dbReference>
<dbReference type="EMBL" id="WTPW01001490">
    <property type="protein sequence ID" value="KAF0432481.1"/>
    <property type="molecule type" value="Genomic_DNA"/>
</dbReference>
<dbReference type="Proteomes" id="UP000439903">
    <property type="component" value="Unassembled WGS sequence"/>
</dbReference>
<name>A0A8H3X972_GIGMA</name>
<evidence type="ECO:0000256" key="1">
    <source>
        <dbReference type="ARBA" id="ARBA00022729"/>
    </source>
</evidence>
<evidence type="ECO:0000256" key="2">
    <source>
        <dbReference type="SAM" id="SignalP"/>
    </source>
</evidence>
<dbReference type="InterPro" id="IPR051477">
    <property type="entry name" value="Expansin_CellWall"/>
</dbReference>
<protein>
    <submittedName>
        <fullName evidence="4">Barwin-like endoglucanase</fullName>
    </submittedName>
</protein>
<evidence type="ECO:0000259" key="3">
    <source>
        <dbReference type="Pfam" id="PF03330"/>
    </source>
</evidence>
<accession>A0A8H3X972</accession>
<dbReference type="Gene3D" id="2.40.40.10">
    <property type="entry name" value="RlpA-like domain"/>
    <property type="match status" value="1"/>
</dbReference>
<dbReference type="PANTHER" id="PTHR31836">
    <property type="match status" value="1"/>
</dbReference>
<evidence type="ECO:0000313" key="4">
    <source>
        <dbReference type="EMBL" id="KAF0432481.1"/>
    </source>
</evidence>
<proteinExistence type="predicted"/>
<dbReference type="CDD" id="cd22191">
    <property type="entry name" value="DPBB_RlpA_EXP_N-like"/>
    <property type="match status" value="1"/>
</dbReference>
<reference evidence="4 5" key="1">
    <citation type="journal article" date="2019" name="Environ. Microbiol.">
        <title>At the nexus of three kingdoms: the genome of the mycorrhizal fungus Gigaspora margarita provides insights into plant, endobacterial and fungal interactions.</title>
        <authorList>
            <person name="Venice F."/>
            <person name="Ghignone S."/>
            <person name="Salvioli di Fossalunga A."/>
            <person name="Amselem J."/>
            <person name="Novero M."/>
            <person name="Xianan X."/>
            <person name="Sedzielewska Toro K."/>
            <person name="Morin E."/>
            <person name="Lipzen A."/>
            <person name="Grigoriev I.V."/>
            <person name="Henrissat B."/>
            <person name="Martin F.M."/>
            <person name="Bonfante P."/>
        </authorList>
    </citation>
    <scope>NUCLEOTIDE SEQUENCE [LARGE SCALE GENOMIC DNA]</scope>
    <source>
        <strain evidence="4 5">BEG34</strain>
    </source>
</reference>
<keyword evidence="1 2" id="KW-0732">Signal</keyword>
<keyword evidence="5" id="KW-1185">Reference proteome</keyword>
<evidence type="ECO:0000313" key="5">
    <source>
        <dbReference type="Proteomes" id="UP000439903"/>
    </source>
</evidence>
<feature type="signal peptide" evidence="2">
    <location>
        <begin position="1"/>
        <end position="25"/>
    </location>
</feature>